<comment type="similarity">
    <text evidence="9">Belongs to the SecD/SecF family. SecD subfamily.</text>
</comment>
<dbReference type="GO" id="GO:0006605">
    <property type="term" value="P:protein targeting"/>
    <property type="evidence" value="ECO:0007669"/>
    <property type="project" value="UniProtKB-UniRule"/>
</dbReference>
<evidence type="ECO:0000256" key="8">
    <source>
        <dbReference type="ARBA" id="ARBA00023136"/>
    </source>
</evidence>
<feature type="domain" description="Protein translocase subunit SecDF P1" evidence="11">
    <location>
        <begin position="107"/>
        <end position="163"/>
    </location>
</feature>
<feature type="domain" description="Protein export membrane protein SecD/SecF C-terminal" evidence="10">
    <location>
        <begin position="292"/>
        <end position="456"/>
    </location>
</feature>
<dbReference type="NCBIfam" id="TIGR00916">
    <property type="entry name" value="2A0604s01"/>
    <property type="match status" value="1"/>
</dbReference>
<name>A0A8J3HQC9_9RICK</name>
<evidence type="ECO:0000313" key="13">
    <source>
        <dbReference type="EMBL" id="GHM59931.1"/>
    </source>
</evidence>
<keyword evidence="8 9" id="KW-0472">Membrane</keyword>
<keyword evidence="6 9" id="KW-1133">Transmembrane helix</keyword>
<dbReference type="Gene3D" id="3.30.1360.200">
    <property type="match status" value="1"/>
</dbReference>
<gene>
    <name evidence="9 13" type="primary">secD</name>
    <name evidence="13" type="ORF">sL5_09240</name>
</gene>
<feature type="domain" description="SecDF P1 head subdomain" evidence="12">
    <location>
        <begin position="184"/>
        <end position="288"/>
    </location>
</feature>
<evidence type="ECO:0000313" key="14">
    <source>
        <dbReference type="Proteomes" id="UP000637906"/>
    </source>
</evidence>
<evidence type="ECO:0000256" key="6">
    <source>
        <dbReference type="ARBA" id="ARBA00022989"/>
    </source>
</evidence>
<accession>A0A8J3HQC9</accession>
<feature type="transmembrane region" description="Helical" evidence="9">
    <location>
        <begin position="405"/>
        <end position="427"/>
    </location>
</feature>
<dbReference type="Pfam" id="PF21760">
    <property type="entry name" value="SecD_1st"/>
    <property type="match status" value="1"/>
</dbReference>
<keyword evidence="2 9" id="KW-0813">Transport</keyword>
<evidence type="ECO:0000256" key="2">
    <source>
        <dbReference type="ARBA" id="ARBA00022448"/>
    </source>
</evidence>
<feature type="transmembrane region" description="Helical" evidence="9">
    <location>
        <begin position="433"/>
        <end position="457"/>
    </location>
</feature>
<dbReference type="InterPro" id="IPR048631">
    <property type="entry name" value="SecD_1st"/>
</dbReference>
<dbReference type="Pfam" id="PF02355">
    <property type="entry name" value="SecD_SecF_C"/>
    <property type="match status" value="1"/>
</dbReference>
<comment type="function">
    <text evidence="9">Part of the Sec protein translocase complex. Interacts with the SecYEG preprotein conducting channel. SecDF uses the proton motive force (PMF) to complete protein translocation after the ATP-dependent function of SecA.</text>
</comment>
<evidence type="ECO:0000256" key="3">
    <source>
        <dbReference type="ARBA" id="ARBA00022475"/>
    </source>
</evidence>
<sequence>MNLGLDLKGGAYLLLQADFDFYVKEKLDSIASEIKEVLTKKKIKYDKLDYDNQVLTLVLKEKSDYYNIVQEIKKISSNIELSHKDATLSLSYNQNSKNALYHDVMLESIANVQRRLDKMGTKEISVQRQGQDKILVQVPGINDTEQIRSMLGKTAKLTFHLLDNNVKKIEDINMVTTFLLNDEYGNSYPILRRIEISGNSLANATVGFDSIGKPVVNLKFDNVASKQFAKITKENVGKPFAIVLDNTVLTTPVIRESITGGQASISGNFTLDQANELAVLLKSGALPVPLRIVEEKSIGPSLGLESIKRGEIAALISVASVSLFIIISYGLLGILASIALFFNVVFILLILTLLKATLTLPGIAGIALTVGMAVDANILIFERIREEIKLGKKIIRSIEEGFKNAIKAILDSNITTLIAAGIMFAIGDGPIKGFAVTLSVGILSSMFSAITLTKLLIDLWVQFYKPKAFSI</sequence>
<dbReference type="PANTHER" id="PTHR30081">
    <property type="entry name" value="PROTEIN-EXPORT MEMBRANE PROTEIN SEC"/>
    <property type="match status" value="1"/>
</dbReference>
<comment type="caution">
    <text evidence="9">Lacks conserved residue(s) required for the propagation of feature annotation.</text>
</comment>
<evidence type="ECO:0000259" key="12">
    <source>
        <dbReference type="Pfam" id="PF22599"/>
    </source>
</evidence>
<dbReference type="PANTHER" id="PTHR30081:SF1">
    <property type="entry name" value="PROTEIN TRANSLOCASE SUBUNIT SECD"/>
    <property type="match status" value="1"/>
</dbReference>
<dbReference type="InterPro" id="IPR054384">
    <property type="entry name" value="SecDF_P1_head"/>
</dbReference>
<evidence type="ECO:0000256" key="1">
    <source>
        <dbReference type="ARBA" id="ARBA00004651"/>
    </source>
</evidence>
<feature type="transmembrane region" description="Helical" evidence="9">
    <location>
        <begin position="339"/>
        <end position="357"/>
    </location>
</feature>
<keyword evidence="5 9" id="KW-0653">Protein transport</keyword>
<dbReference type="GO" id="GO:0043952">
    <property type="term" value="P:protein transport by the Sec complex"/>
    <property type="evidence" value="ECO:0007669"/>
    <property type="project" value="UniProtKB-UniRule"/>
</dbReference>
<dbReference type="Proteomes" id="UP000637906">
    <property type="component" value="Unassembled WGS sequence"/>
</dbReference>
<dbReference type="FunFam" id="1.20.1640.10:FF:000004">
    <property type="entry name" value="Protein translocase subunit SecD"/>
    <property type="match status" value="1"/>
</dbReference>
<keyword evidence="4 9" id="KW-0812">Transmembrane</keyword>
<reference evidence="13 14" key="1">
    <citation type="journal article" date="2021" name="Microb. Ecol.">
        <title>Candidatus Mesenet longicola: Novel Endosymbionts of Brontispa longissima that Induce Cytoplasmic Incompatibility.</title>
        <authorList>
            <person name="Takano S."/>
            <person name="Gotoh Y."/>
            <person name="Hayashi T."/>
        </authorList>
    </citation>
    <scope>NUCLEOTIDE SEQUENCE [LARGE SCALE GENOMIC DNA]</scope>
    <source>
        <strain evidence="13">L5</strain>
    </source>
</reference>
<evidence type="ECO:0000259" key="10">
    <source>
        <dbReference type="Pfam" id="PF02355"/>
    </source>
</evidence>
<keyword evidence="3 9" id="KW-1003">Cell membrane</keyword>
<feature type="transmembrane region" description="Helical" evidence="9">
    <location>
        <begin position="312"/>
        <end position="332"/>
    </location>
</feature>
<dbReference type="GO" id="GO:0015450">
    <property type="term" value="F:protein-transporting ATPase activity"/>
    <property type="evidence" value="ECO:0007669"/>
    <property type="project" value="InterPro"/>
</dbReference>
<dbReference type="InterPro" id="IPR005791">
    <property type="entry name" value="SecD"/>
</dbReference>
<evidence type="ECO:0000256" key="9">
    <source>
        <dbReference type="HAMAP-Rule" id="MF_01463"/>
    </source>
</evidence>
<keyword evidence="7 9" id="KW-0811">Translocation</keyword>
<organism evidence="13 14">
    <name type="scientific">Candidatus Mesenet longicola</name>
    <dbReference type="NCBI Taxonomy" id="1892558"/>
    <lineage>
        <taxon>Bacteria</taxon>
        <taxon>Pseudomonadati</taxon>
        <taxon>Pseudomonadota</taxon>
        <taxon>Alphaproteobacteria</taxon>
        <taxon>Rickettsiales</taxon>
        <taxon>Anaplasmataceae</taxon>
        <taxon>Candidatus Mesenet</taxon>
    </lineage>
</organism>
<dbReference type="InterPro" id="IPR055344">
    <property type="entry name" value="SecD_SecF_C_bact"/>
</dbReference>
<dbReference type="EMBL" id="BNGU01000048">
    <property type="protein sequence ID" value="GHM59931.1"/>
    <property type="molecule type" value="Genomic_DNA"/>
</dbReference>
<dbReference type="Gene3D" id="3.30.70.3400">
    <property type="match status" value="1"/>
</dbReference>
<dbReference type="GO" id="GO:0065002">
    <property type="term" value="P:intracellular protein transmembrane transport"/>
    <property type="evidence" value="ECO:0007669"/>
    <property type="project" value="UniProtKB-UniRule"/>
</dbReference>
<dbReference type="NCBIfam" id="TIGR01129">
    <property type="entry name" value="secD"/>
    <property type="match status" value="1"/>
</dbReference>
<evidence type="ECO:0000256" key="7">
    <source>
        <dbReference type="ARBA" id="ARBA00023010"/>
    </source>
</evidence>
<comment type="caution">
    <text evidence="13">The sequence shown here is derived from an EMBL/GenBank/DDBJ whole genome shotgun (WGS) entry which is preliminary data.</text>
</comment>
<dbReference type="Gene3D" id="1.20.1640.10">
    <property type="entry name" value="Multidrug efflux transporter AcrB transmembrane domain"/>
    <property type="match status" value="1"/>
</dbReference>
<dbReference type="AlphaFoldDB" id="A0A8J3HQC9"/>
<dbReference type="InterPro" id="IPR022813">
    <property type="entry name" value="SecD/SecF_arch_bac"/>
</dbReference>
<keyword evidence="14" id="KW-1185">Reference proteome</keyword>
<protein>
    <recommendedName>
        <fullName evidence="9">Protein translocase subunit SecD</fullName>
    </recommendedName>
</protein>
<evidence type="ECO:0000259" key="11">
    <source>
        <dbReference type="Pfam" id="PF21760"/>
    </source>
</evidence>
<comment type="subcellular location">
    <subcellularLocation>
        <location evidence="1 9">Cell membrane</location>
        <topology evidence="1 9">Multi-pass membrane protein</topology>
    </subcellularLocation>
</comment>
<comment type="subunit">
    <text evidence="9">Forms a complex with SecF. Part of the essential Sec protein translocation apparatus which comprises SecA, SecYEG and auxiliary proteins SecDF-YajC and YidC.</text>
</comment>
<dbReference type="InterPro" id="IPR048634">
    <property type="entry name" value="SecD_SecF_C"/>
</dbReference>
<dbReference type="GO" id="GO:0005886">
    <property type="term" value="C:plasma membrane"/>
    <property type="evidence" value="ECO:0007669"/>
    <property type="project" value="UniProtKB-SubCell"/>
</dbReference>
<proteinExistence type="inferred from homology"/>
<dbReference type="SUPFAM" id="SSF82866">
    <property type="entry name" value="Multidrug efflux transporter AcrB transmembrane domain"/>
    <property type="match status" value="1"/>
</dbReference>
<evidence type="ECO:0000256" key="5">
    <source>
        <dbReference type="ARBA" id="ARBA00022927"/>
    </source>
</evidence>
<dbReference type="HAMAP" id="MF_01463_B">
    <property type="entry name" value="SecD_B"/>
    <property type="match status" value="1"/>
</dbReference>
<feature type="transmembrane region" description="Helical" evidence="9">
    <location>
        <begin position="363"/>
        <end position="384"/>
    </location>
</feature>
<dbReference type="Pfam" id="PF22599">
    <property type="entry name" value="SecDF_P1_head"/>
    <property type="match status" value="1"/>
</dbReference>
<evidence type="ECO:0000256" key="4">
    <source>
        <dbReference type="ARBA" id="ARBA00022692"/>
    </source>
</evidence>